<dbReference type="EC" id="3.6.4.13" evidence="2"/>
<dbReference type="GO" id="GO:0005524">
    <property type="term" value="F:ATP binding"/>
    <property type="evidence" value="ECO:0007669"/>
    <property type="project" value="UniProtKB-KW"/>
</dbReference>
<dbReference type="Pfam" id="PF21010">
    <property type="entry name" value="HA2_C"/>
    <property type="match status" value="1"/>
</dbReference>
<dbReference type="PANTHER" id="PTHR18934">
    <property type="entry name" value="ATP-DEPENDENT RNA HELICASE"/>
    <property type="match status" value="1"/>
</dbReference>
<dbReference type="FunFam" id="3.40.50.300:FF:000439">
    <property type="entry name" value="ATP-dependent RNA helicase HrpA"/>
    <property type="match status" value="1"/>
</dbReference>
<evidence type="ECO:0000256" key="7">
    <source>
        <dbReference type="ARBA" id="ARBA00047984"/>
    </source>
</evidence>
<dbReference type="InterPro" id="IPR010222">
    <property type="entry name" value="RNA_helicase_HrpA"/>
</dbReference>
<evidence type="ECO:0000256" key="4">
    <source>
        <dbReference type="ARBA" id="ARBA00022801"/>
    </source>
</evidence>
<dbReference type="EMBL" id="CP017248">
    <property type="protein sequence ID" value="AOR33445.1"/>
    <property type="molecule type" value="Genomic_DNA"/>
</dbReference>
<dbReference type="Gene3D" id="3.40.50.300">
    <property type="entry name" value="P-loop containing nucleotide triphosphate hydrolases"/>
    <property type="match status" value="2"/>
</dbReference>
<evidence type="ECO:0000256" key="5">
    <source>
        <dbReference type="ARBA" id="ARBA00022806"/>
    </source>
</evidence>
<dbReference type="SMART" id="SM00382">
    <property type="entry name" value="AAA"/>
    <property type="match status" value="1"/>
</dbReference>
<accession>A0A1D7YCU8</accession>
<keyword evidence="5 10" id="KW-0347">Helicase</keyword>
<keyword evidence="6" id="KW-0067">ATP-binding</keyword>
<evidence type="ECO:0000259" key="9">
    <source>
        <dbReference type="PROSITE" id="PS51194"/>
    </source>
</evidence>
<keyword evidence="4" id="KW-0378">Hydrolase</keyword>
<dbReference type="Pfam" id="PF04408">
    <property type="entry name" value="WHD_HA2"/>
    <property type="match status" value="1"/>
</dbReference>
<dbReference type="NCBIfam" id="TIGR01967">
    <property type="entry name" value="DEAH_box_HrpA"/>
    <property type="match status" value="1"/>
</dbReference>
<name>A0A1D7YCU8_9ACTN</name>
<dbReference type="InterPro" id="IPR014001">
    <property type="entry name" value="Helicase_ATP-bd"/>
</dbReference>
<evidence type="ECO:0000256" key="3">
    <source>
        <dbReference type="ARBA" id="ARBA00022741"/>
    </source>
</evidence>
<dbReference type="SMART" id="SM00487">
    <property type="entry name" value="DEXDc"/>
    <property type="match status" value="1"/>
</dbReference>
<dbReference type="Pfam" id="PF00270">
    <property type="entry name" value="DEAD"/>
    <property type="match status" value="1"/>
</dbReference>
<dbReference type="InterPro" id="IPR011709">
    <property type="entry name" value="DEAD-box_helicase_OB_fold"/>
</dbReference>
<dbReference type="InterPro" id="IPR027417">
    <property type="entry name" value="P-loop_NTPase"/>
</dbReference>
<keyword evidence="11" id="KW-1185">Reference proteome</keyword>
<evidence type="ECO:0000256" key="1">
    <source>
        <dbReference type="ARBA" id="ARBA00008792"/>
    </source>
</evidence>
<dbReference type="FunFam" id="1.20.120.1080:FF:000005">
    <property type="entry name" value="ATP-dependent helicase HrpA"/>
    <property type="match status" value="1"/>
</dbReference>
<dbReference type="Pfam" id="PF00271">
    <property type="entry name" value="Helicase_C"/>
    <property type="match status" value="1"/>
</dbReference>
<dbReference type="InterPro" id="IPR011545">
    <property type="entry name" value="DEAD/DEAH_box_helicase_dom"/>
</dbReference>
<dbReference type="InterPro" id="IPR007502">
    <property type="entry name" value="Helicase-assoc_dom"/>
</dbReference>
<dbReference type="PROSITE" id="PS51194">
    <property type="entry name" value="HELICASE_CTER"/>
    <property type="match status" value="1"/>
</dbReference>
<evidence type="ECO:0000256" key="6">
    <source>
        <dbReference type="ARBA" id="ARBA00022840"/>
    </source>
</evidence>
<sequence length="1314" mass="149350">MSTHPAPVLGTLAPRLTELSLRDAHRLGRRLEGARKIRTPEARAAVLAEIEGEIGKAEARIGERRARVPAVTYPEQLPVSQKKDVIAAAIRDHQVVIVAGETGSGKTTQIPKICMELGRGVRGMIGHTQPRRIAARTVAERVAEELRTPLGEAVGWKVRFTDQVNPDATFIKLMTDGILLAEIQTDRELRAYDTIIIDEAHERSLNIDFLLGYLAQLLPKRPDLKVVITSATIDPERFSRHFGEAPIIEVSGRTYPVEVRYRPLLEEDAEDADRDQITAIIDAVEELQGEGQGDILVFLSGEREIRDTADALERKKYRFTEILPLYARLSHAEQHRVFQPHTGRRIVLATNVAETSLTVPGIKYVIDPGFARISRYSHRTKVQRLPIEPISQASANQRKGRCGRTSDGICIRLYSEDDFLARPEFTDAEILRTNLASVILQMTAAGLGDIEKFPFIDPPDHRNIRDGVQLLQELHALDPAQKDPRKRLTDTGRKLAQLPVDPRLARMVLEADRNDCVREVMVIAAALSIQDPRERPADKQTQADQQHARFKDETSDFLAYLNLWRYIREQQKERGSSSFRRMCKQEYLNFLRIREWQDIYTQLRTVAKQMGIHLSEEDAPADRVHVSLLAGLLSHIGMKDVREGNKNEYLGARNAKFAIFPGSALFKKQPKFVMSAELVETSRLWARVNARIEPEWVEPLAGHLLKRTYSEPHWEKDQAAVMAYEKVTLYGVPIVAQRKVNYGRIDPETSRELFIRNALVEGDWRTHHKFFADNRKLLSEVEELEHRARRRDIVVDDETLFDFYDQRVPEHVVSGAHFDSWWKHKRHEQPDFLDFEREMLIRESAEAVTKADYPDSWRQGQLKFRVTYQFEPGADADGVTVHIPLQVLNQVTDEGFDWQIPGLRAEVVTELIRSLPKPVRRHYVPAPNYAKAFLDKAVPLQEPLTVTMARELKRMVGVPFEADDFDWSKVPDHLKITFRIVDERRRKLAEDKDLQALKLTLKPKARKALSQAAAATASREGGESLERSGLTDWTIGTLTRVFETRRAGQPVKAYPALVDDGDTVSVRLFDTEAEQAEAMWKGTRRLILRNIPVNPAKFASEKLTNAQKLALSANPHGSVQALFDDCAMAAADKLIGDFGGPVWDEESYRKLYDKVRAEIVDTTVRAVAQVQQVLAAWQACERRLKAVRSPALLANLTDVRKQLDALVKPGFVTWAGIRRLPDLMRYLVAADRRLQQMPTGVQRDTTRMEKVHEMQDEYAWLLEQLPQGRPVPSSVLDIRWMIEELRVSYFAHALGTAYPVSDKRIVKAIDAAVP</sequence>
<protein>
    <recommendedName>
        <fullName evidence="2">RNA helicase</fullName>
        <ecNumber evidence="2">3.6.4.13</ecNumber>
    </recommendedName>
</protein>
<dbReference type="NCBIfam" id="NF008348">
    <property type="entry name" value="PRK11131.1"/>
    <property type="match status" value="1"/>
</dbReference>
<comment type="similarity">
    <text evidence="1">Belongs to the DEAD box helicase family. DEAH subfamily.</text>
</comment>
<evidence type="ECO:0000259" key="8">
    <source>
        <dbReference type="PROSITE" id="PS51192"/>
    </source>
</evidence>
<reference evidence="11" key="1">
    <citation type="submission" date="2016-09" db="EMBL/GenBank/DDBJ databases">
        <title>Streptomyces puniciscabiei strain:TW1S1 Genome sequencing and assembly.</title>
        <authorList>
            <person name="Kim M.-K."/>
            <person name="Kim S.B."/>
        </authorList>
    </citation>
    <scope>NUCLEOTIDE SEQUENCE [LARGE SCALE GENOMIC DNA]</scope>
    <source>
        <strain evidence="11">TW1S1</strain>
    </source>
</reference>
<dbReference type="SUPFAM" id="SSF52540">
    <property type="entry name" value="P-loop containing nucleoside triphosphate hydrolases"/>
    <property type="match status" value="1"/>
</dbReference>
<dbReference type="InterPro" id="IPR003593">
    <property type="entry name" value="AAA+_ATPase"/>
</dbReference>
<evidence type="ECO:0000313" key="10">
    <source>
        <dbReference type="EMBL" id="AOR33445.1"/>
    </source>
</evidence>
<dbReference type="GO" id="GO:0016787">
    <property type="term" value="F:hydrolase activity"/>
    <property type="evidence" value="ECO:0007669"/>
    <property type="project" value="UniProtKB-KW"/>
</dbReference>
<dbReference type="Gene3D" id="1.20.120.1080">
    <property type="match status" value="1"/>
</dbReference>
<dbReference type="FunFam" id="3.40.50.300:FF:000575">
    <property type="entry name" value="ATP-dependent helicase hrpA"/>
    <property type="match status" value="1"/>
</dbReference>
<gene>
    <name evidence="10" type="ORF">BFF78_22370</name>
</gene>
<dbReference type="InterPro" id="IPR048333">
    <property type="entry name" value="HA2_WH"/>
</dbReference>
<dbReference type="SMART" id="SM00490">
    <property type="entry name" value="HELICc"/>
    <property type="match status" value="1"/>
</dbReference>
<dbReference type="SMART" id="SM00847">
    <property type="entry name" value="HA2"/>
    <property type="match status" value="1"/>
</dbReference>
<dbReference type="InterPro" id="IPR024590">
    <property type="entry name" value="HrpA_C"/>
</dbReference>
<comment type="catalytic activity">
    <reaction evidence="7">
        <text>ATP + H2O = ADP + phosphate + H(+)</text>
        <dbReference type="Rhea" id="RHEA:13065"/>
        <dbReference type="ChEBI" id="CHEBI:15377"/>
        <dbReference type="ChEBI" id="CHEBI:15378"/>
        <dbReference type="ChEBI" id="CHEBI:30616"/>
        <dbReference type="ChEBI" id="CHEBI:43474"/>
        <dbReference type="ChEBI" id="CHEBI:456216"/>
        <dbReference type="EC" id="3.6.4.13"/>
    </reaction>
</comment>
<dbReference type="Pfam" id="PF11898">
    <property type="entry name" value="DUF3418"/>
    <property type="match status" value="1"/>
</dbReference>
<evidence type="ECO:0000313" key="11">
    <source>
        <dbReference type="Proteomes" id="UP000094960"/>
    </source>
</evidence>
<dbReference type="PROSITE" id="PS51192">
    <property type="entry name" value="HELICASE_ATP_BIND_1"/>
    <property type="match status" value="1"/>
</dbReference>
<feature type="domain" description="Helicase ATP-binding" evidence="8">
    <location>
        <begin position="87"/>
        <end position="251"/>
    </location>
</feature>
<dbReference type="KEGG" id="spun:BFF78_22370"/>
<dbReference type="PANTHER" id="PTHR18934:SF99">
    <property type="entry name" value="ATP-DEPENDENT RNA HELICASE DHX37-RELATED"/>
    <property type="match status" value="1"/>
</dbReference>
<dbReference type="CDD" id="cd17989">
    <property type="entry name" value="DEXHc_HrpA"/>
    <property type="match status" value="1"/>
</dbReference>
<dbReference type="Proteomes" id="UP000094960">
    <property type="component" value="Chromosome"/>
</dbReference>
<dbReference type="GO" id="GO:0003723">
    <property type="term" value="F:RNA binding"/>
    <property type="evidence" value="ECO:0007669"/>
    <property type="project" value="TreeGrafter"/>
</dbReference>
<dbReference type="RefSeq" id="WP_069780016.1">
    <property type="nucleotide sequence ID" value="NZ_CP017248.1"/>
</dbReference>
<proteinExistence type="inferred from homology"/>
<dbReference type="Pfam" id="PF07717">
    <property type="entry name" value="OB_NTP_bind"/>
    <property type="match status" value="1"/>
</dbReference>
<evidence type="ECO:0000256" key="2">
    <source>
        <dbReference type="ARBA" id="ARBA00012552"/>
    </source>
</evidence>
<dbReference type="GO" id="GO:0003724">
    <property type="term" value="F:RNA helicase activity"/>
    <property type="evidence" value="ECO:0007669"/>
    <property type="project" value="UniProtKB-EC"/>
</dbReference>
<keyword evidence="3" id="KW-0547">Nucleotide-binding</keyword>
<feature type="domain" description="Helicase C-terminal" evidence="9">
    <location>
        <begin position="279"/>
        <end position="446"/>
    </location>
</feature>
<dbReference type="CDD" id="cd18791">
    <property type="entry name" value="SF2_C_RHA"/>
    <property type="match status" value="1"/>
</dbReference>
<dbReference type="InterPro" id="IPR001650">
    <property type="entry name" value="Helicase_C-like"/>
</dbReference>
<organism evidence="10 11">
    <name type="scientific">Streptomyces fodineus</name>
    <dbReference type="NCBI Taxonomy" id="1904616"/>
    <lineage>
        <taxon>Bacteria</taxon>
        <taxon>Bacillati</taxon>
        <taxon>Actinomycetota</taxon>
        <taxon>Actinomycetes</taxon>
        <taxon>Kitasatosporales</taxon>
        <taxon>Streptomycetaceae</taxon>
        <taxon>Streptomyces</taxon>
    </lineage>
</organism>